<dbReference type="PANTHER" id="PTHR36156:SF2">
    <property type="entry name" value="CUPIN TYPE-2 DOMAIN-CONTAINING PROTEIN"/>
    <property type="match status" value="1"/>
</dbReference>
<dbReference type="STRING" id="1095630.A0A2J6SWH7"/>
<dbReference type="GeneID" id="36589204"/>
<dbReference type="Proteomes" id="UP000235371">
    <property type="component" value="Unassembled WGS sequence"/>
</dbReference>
<dbReference type="EMBL" id="KZ613856">
    <property type="protein sequence ID" value="PMD55013.1"/>
    <property type="molecule type" value="Genomic_DNA"/>
</dbReference>
<dbReference type="InParanoid" id="A0A2J6SWH7"/>
<evidence type="ECO:0000259" key="1">
    <source>
        <dbReference type="Pfam" id="PF07883"/>
    </source>
</evidence>
<organism evidence="2 3">
    <name type="scientific">Hyaloscypha bicolor E</name>
    <dbReference type="NCBI Taxonomy" id="1095630"/>
    <lineage>
        <taxon>Eukaryota</taxon>
        <taxon>Fungi</taxon>
        <taxon>Dikarya</taxon>
        <taxon>Ascomycota</taxon>
        <taxon>Pezizomycotina</taxon>
        <taxon>Leotiomycetes</taxon>
        <taxon>Helotiales</taxon>
        <taxon>Hyaloscyphaceae</taxon>
        <taxon>Hyaloscypha</taxon>
        <taxon>Hyaloscypha bicolor</taxon>
    </lineage>
</organism>
<dbReference type="RefSeq" id="XP_024731917.1">
    <property type="nucleotide sequence ID" value="XM_024881127.1"/>
</dbReference>
<dbReference type="PANTHER" id="PTHR36156">
    <property type="entry name" value="SLR2101 PROTEIN"/>
    <property type="match status" value="1"/>
</dbReference>
<dbReference type="CDD" id="cd02231">
    <property type="entry name" value="cupin_BLL6423-like"/>
    <property type="match status" value="1"/>
</dbReference>
<accession>A0A2J6SWH7</accession>
<gene>
    <name evidence="2" type="ORF">K444DRAFT_617443</name>
</gene>
<reference evidence="2 3" key="1">
    <citation type="submission" date="2016-04" db="EMBL/GenBank/DDBJ databases">
        <title>A degradative enzymes factory behind the ericoid mycorrhizal symbiosis.</title>
        <authorList>
            <consortium name="DOE Joint Genome Institute"/>
            <person name="Martino E."/>
            <person name="Morin E."/>
            <person name="Grelet G."/>
            <person name="Kuo A."/>
            <person name="Kohler A."/>
            <person name="Daghino S."/>
            <person name="Barry K."/>
            <person name="Choi C."/>
            <person name="Cichocki N."/>
            <person name="Clum A."/>
            <person name="Copeland A."/>
            <person name="Hainaut M."/>
            <person name="Haridas S."/>
            <person name="Labutti K."/>
            <person name="Lindquist E."/>
            <person name="Lipzen A."/>
            <person name="Khouja H.-R."/>
            <person name="Murat C."/>
            <person name="Ohm R."/>
            <person name="Olson A."/>
            <person name="Spatafora J."/>
            <person name="Veneault-Fourrey C."/>
            <person name="Henrissat B."/>
            <person name="Grigoriev I."/>
            <person name="Martin F."/>
            <person name="Perotto S."/>
        </authorList>
    </citation>
    <scope>NUCLEOTIDE SEQUENCE [LARGE SCALE GENOMIC DNA]</scope>
    <source>
        <strain evidence="2 3">E</strain>
    </source>
</reference>
<evidence type="ECO:0000313" key="3">
    <source>
        <dbReference type="Proteomes" id="UP000235371"/>
    </source>
</evidence>
<keyword evidence="3" id="KW-1185">Reference proteome</keyword>
<protein>
    <recommendedName>
        <fullName evidence="1">Cupin type-2 domain-containing protein</fullName>
    </recommendedName>
</protein>
<dbReference type="InterPro" id="IPR047142">
    <property type="entry name" value="OryJ/VirC-like"/>
</dbReference>
<feature type="domain" description="Cupin type-2" evidence="1">
    <location>
        <begin position="92"/>
        <end position="159"/>
    </location>
</feature>
<dbReference type="InterPro" id="IPR014710">
    <property type="entry name" value="RmlC-like_jellyroll"/>
</dbReference>
<dbReference type="AlphaFoldDB" id="A0A2J6SWH7"/>
<dbReference type="OrthoDB" id="5840532at2759"/>
<dbReference type="SUPFAM" id="SSF51182">
    <property type="entry name" value="RmlC-like cupins"/>
    <property type="match status" value="1"/>
</dbReference>
<dbReference type="InterPro" id="IPR013096">
    <property type="entry name" value="Cupin_2"/>
</dbReference>
<dbReference type="InterPro" id="IPR011051">
    <property type="entry name" value="RmlC_Cupin_sf"/>
</dbReference>
<sequence>MTPPVLATGFPAPGLRNPNRYITGHNSEGEAVFLQTDHGDHQGIMLDGLGAQSIFYSSNSNPNELTDNADLEFAAKNNPSLHMPNGCVVRMIDFVPGAASNLHRALTLGIGTVCEGEIELTIGKGETRILRPGDVSINRGAMHMWRNTSNEKPARMLFVMLDVKPIIVNGKALEFEMGELMKAYAEYADGEGPNKKT</sequence>
<name>A0A2J6SWH7_9HELO</name>
<proteinExistence type="predicted"/>
<evidence type="ECO:0000313" key="2">
    <source>
        <dbReference type="EMBL" id="PMD55013.1"/>
    </source>
</evidence>
<dbReference type="Pfam" id="PF07883">
    <property type="entry name" value="Cupin_2"/>
    <property type="match status" value="1"/>
</dbReference>
<dbReference type="Gene3D" id="2.60.120.10">
    <property type="entry name" value="Jelly Rolls"/>
    <property type="match status" value="1"/>
</dbReference>